<evidence type="ECO:0000313" key="2">
    <source>
        <dbReference type="EMBL" id="KAJ5172417.1"/>
    </source>
</evidence>
<keyword evidence="3" id="KW-1185">Reference proteome</keyword>
<dbReference type="EMBL" id="JAPQKO010000003">
    <property type="protein sequence ID" value="KAJ5172417.1"/>
    <property type="molecule type" value="Genomic_DNA"/>
</dbReference>
<dbReference type="Gene3D" id="3.40.50.1110">
    <property type="entry name" value="SGNH hydrolase"/>
    <property type="match status" value="1"/>
</dbReference>
<keyword evidence="1" id="KW-0472">Membrane</keyword>
<dbReference type="OrthoDB" id="5278722at2759"/>
<accession>A0A9W9ICM1</accession>
<organism evidence="2 3">
    <name type="scientific">Penicillium capsulatum</name>
    <dbReference type="NCBI Taxonomy" id="69766"/>
    <lineage>
        <taxon>Eukaryota</taxon>
        <taxon>Fungi</taxon>
        <taxon>Dikarya</taxon>
        <taxon>Ascomycota</taxon>
        <taxon>Pezizomycotina</taxon>
        <taxon>Eurotiomycetes</taxon>
        <taxon>Eurotiomycetidae</taxon>
        <taxon>Eurotiales</taxon>
        <taxon>Aspergillaceae</taxon>
        <taxon>Penicillium</taxon>
    </lineage>
</organism>
<evidence type="ECO:0000256" key="1">
    <source>
        <dbReference type="SAM" id="Phobius"/>
    </source>
</evidence>
<proteinExistence type="predicted"/>
<sequence>MMRLFSRLYVVCALAACIILYLAWFPTSQNLGDLVPLAPGTLQAGRTFDQRLVVFGDSWSDNETREAQGMVWTDWLCSMVGILTSFGWQLSETLGKFENLAQTANAVFRDRRVGSVVDNRELELRGRLSQTCLADFKVQLRQWLDADSRLLEGLSPDQIQSRQRRTIFVVSFGVWDLWSLMTKDYETALSSVARRIQVVMDQLDELSERWGLDGAQAYWSLQLCESVKKWDRGTIYLFDTNAFLLDRIRDWQLYAAGIKTENGLGQNQDPGWENVGGGLCRKRKWNPGHDVKEGAVDTVCSSREISVLVGDLADRQSFAELISVQERDAPGPISPPAHGDRDL</sequence>
<comment type="caution">
    <text evidence="2">The sequence shown here is derived from an EMBL/GenBank/DDBJ whole genome shotgun (WGS) entry which is preliminary data.</text>
</comment>
<evidence type="ECO:0000313" key="3">
    <source>
        <dbReference type="Proteomes" id="UP001146351"/>
    </source>
</evidence>
<keyword evidence="1" id="KW-1133">Transmembrane helix</keyword>
<feature type="transmembrane region" description="Helical" evidence="1">
    <location>
        <begin position="7"/>
        <end position="25"/>
    </location>
</feature>
<dbReference type="InterPro" id="IPR036514">
    <property type="entry name" value="SGNH_hydro_sf"/>
</dbReference>
<reference evidence="2" key="1">
    <citation type="submission" date="2022-11" db="EMBL/GenBank/DDBJ databases">
        <authorList>
            <person name="Petersen C."/>
        </authorList>
    </citation>
    <scope>NUCLEOTIDE SEQUENCE</scope>
    <source>
        <strain evidence="2">IBT 21917</strain>
    </source>
</reference>
<reference evidence="2" key="2">
    <citation type="journal article" date="2023" name="IMA Fungus">
        <title>Comparative genomic study of the Penicillium genus elucidates a diverse pangenome and 15 lateral gene transfer events.</title>
        <authorList>
            <person name="Petersen C."/>
            <person name="Sorensen T."/>
            <person name="Nielsen M.R."/>
            <person name="Sondergaard T.E."/>
            <person name="Sorensen J.L."/>
            <person name="Fitzpatrick D.A."/>
            <person name="Frisvad J.C."/>
            <person name="Nielsen K.L."/>
        </authorList>
    </citation>
    <scope>NUCLEOTIDE SEQUENCE</scope>
    <source>
        <strain evidence="2">IBT 21917</strain>
    </source>
</reference>
<protein>
    <submittedName>
        <fullName evidence="2">Esterase SGNH hydrolase-type</fullName>
    </submittedName>
</protein>
<name>A0A9W9ICM1_9EURO</name>
<dbReference type="GO" id="GO:0016787">
    <property type="term" value="F:hydrolase activity"/>
    <property type="evidence" value="ECO:0007669"/>
    <property type="project" value="UniProtKB-KW"/>
</dbReference>
<dbReference type="Proteomes" id="UP001146351">
    <property type="component" value="Unassembled WGS sequence"/>
</dbReference>
<gene>
    <name evidence="2" type="ORF">N7492_005010</name>
</gene>
<keyword evidence="1" id="KW-0812">Transmembrane</keyword>
<dbReference type="AlphaFoldDB" id="A0A9W9ICM1"/>
<keyword evidence="2" id="KW-0378">Hydrolase</keyword>